<name>A0AAI9T5K3_PENTH</name>
<reference evidence="3" key="2">
    <citation type="journal article" date="2016" name="Fungal Biol.">
        <title>Ochratoxin A production by Penicillium thymicola.</title>
        <authorList>
            <person name="Nguyen H.D.T."/>
            <person name="McMullin D.R."/>
            <person name="Ponomareva E."/>
            <person name="Riley R."/>
            <person name="Pomraning K.R."/>
            <person name="Baker S.E."/>
            <person name="Seifert K.A."/>
        </authorList>
    </citation>
    <scope>NUCLEOTIDE SEQUENCE</scope>
    <source>
        <strain evidence="3">DAOM 180753</strain>
    </source>
</reference>
<sequence length="241" mass="26429">MPSRRSTAQASASASQGIPESNVAPKRTRRTTTTGPDTAPLSGTQGTHLQPPLSPSPIAKTQKQKHWKIVHRPCLQVFKDADRERDESTHSIQRLEADNAEAAAKIRLLCNEKDQSLVRAQALEMQISSLKQQLETSQFSGMASDDLLPWLMQTSADFMVAQNKLSSRVEAEKNKRLATALPASDVLQGTWPAQNGHLGMFDTNSLPGYSLPSNHSLTTQQALAHVNQPANQQVNHYTSPF</sequence>
<comment type="caution">
    <text evidence="3">The sequence shown here is derived from an EMBL/GenBank/DDBJ whole genome shotgun (WGS) entry which is preliminary data.</text>
</comment>
<feature type="region of interest" description="Disordered" evidence="2">
    <location>
        <begin position="1"/>
        <end position="67"/>
    </location>
</feature>
<feature type="coiled-coil region" evidence="1">
    <location>
        <begin position="78"/>
        <end position="133"/>
    </location>
</feature>
<reference evidence="3" key="1">
    <citation type="submission" date="2015-06" db="EMBL/GenBank/DDBJ databases">
        <authorList>
            <person name="Nguyen H."/>
        </authorList>
    </citation>
    <scope>NUCLEOTIDE SEQUENCE</scope>
    <source>
        <strain evidence="3">DAOM 180753</strain>
    </source>
</reference>
<evidence type="ECO:0000313" key="4">
    <source>
        <dbReference type="Proteomes" id="UP001227192"/>
    </source>
</evidence>
<evidence type="ECO:0000256" key="1">
    <source>
        <dbReference type="SAM" id="Coils"/>
    </source>
</evidence>
<evidence type="ECO:0000313" key="3">
    <source>
        <dbReference type="EMBL" id="KAJ9481097.1"/>
    </source>
</evidence>
<keyword evidence="4" id="KW-1185">Reference proteome</keyword>
<dbReference type="EMBL" id="LACB01000918">
    <property type="protein sequence ID" value="KAJ9481097.1"/>
    <property type="molecule type" value="Genomic_DNA"/>
</dbReference>
<dbReference type="AlphaFoldDB" id="A0AAI9T5K3"/>
<feature type="compositionally biased region" description="Low complexity" evidence="2">
    <location>
        <begin position="1"/>
        <end position="16"/>
    </location>
</feature>
<dbReference type="Proteomes" id="UP001227192">
    <property type="component" value="Unassembled WGS sequence"/>
</dbReference>
<evidence type="ECO:0000256" key="2">
    <source>
        <dbReference type="SAM" id="MobiDB-lite"/>
    </source>
</evidence>
<accession>A0AAI9T5K3</accession>
<organism evidence="3 4">
    <name type="scientific">Penicillium thymicola</name>
    <dbReference type="NCBI Taxonomy" id="293382"/>
    <lineage>
        <taxon>Eukaryota</taxon>
        <taxon>Fungi</taxon>
        <taxon>Dikarya</taxon>
        <taxon>Ascomycota</taxon>
        <taxon>Pezizomycotina</taxon>
        <taxon>Eurotiomycetes</taxon>
        <taxon>Eurotiomycetidae</taxon>
        <taxon>Eurotiales</taxon>
        <taxon>Aspergillaceae</taxon>
        <taxon>Penicillium</taxon>
    </lineage>
</organism>
<protein>
    <submittedName>
        <fullName evidence="3">Uncharacterized protein</fullName>
    </submittedName>
</protein>
<keyword evidence="1" id="KW-0175">Coiled coil</keyword>
<gene>
    <name evidence="3" type="ORF">VN97_g12407</name>
</gene>
<proteinExistence type="predicted"/>